<keyword evidence="3" id="KW-1185">Reference proteome</keyword>
<feature type="signal peptide" evidence="1">
    <location>
        <begin position="1"/>
        <end position="21"/>
    </location>
</feature>
<protein>
    <recommendedName>
        <fullName evidence="4">YD repeat-containing protein</fullName>
    </recommendedName>
</protein>
<dbReference type="EMBL" id="JAWXVI010000002">
    <property type="protein sequence ID" value="MDX6188406.1"/>
    <property type="molecule type" value="Genomic_DNA"/>
</dbReference>
<evidence type="ECO:0000256" key="1">
    <source>
        <dbReference type="SAM" id="SignalP"/>
    </source>
</evidence>
<reference evidence="2 3" key="1">
    <citation type="submission" date="2023-11" db="EMBL/GenBank/DDBJ databases">
        <title>Unpublished Manusciprt.</title>
        <authorList>
            <person name="Saticioglu I.B."/>
            <person name="Ay H."/>
            <person name="Ajmi N."/>
            <person name="Altun S."/>
            <person name="Duman M."/>
        </authorList>
    </citation>
    <scope>NUCLEOTIDE SEQUENCE [LARGE SCALE GENOMIC DNA]</scope>
    <source>
        <strain evidence="2 3">Fl-318</strain>
    </source>
</reference>
<evidence type="ECO:0000313" key="3">
    <source>
        <dbReference type="Proteomes" id="UP001273350"/>
    </source>
</evidence>
<evidence type="ECO:0008006" key="4">
    <source>
        <dbReference type="Google" id="ProtNLM"/>
    </source>
</evidence>
<dbReference type="RefSeq" id="WP_230005094.1">
    <property type="nucleotide sequence ID" value="NZ_CP087134.1"/>
</dbReference>
<comment type="caution">
    <text evidence="2">The sequence shown here is derived from an EMBL/GenBank/DDBJ whole genome shotgun (WGS) entry which is preliminary data.</text>
</comment>
<sequence length="273" mass="31675">MKHLFTILFIGILFFSCSSNEDDATDTNSDPLVKQIKFDGATNTGLAINSQEINFNFEYDNSKRLTKKVGGYLAISSNTGFDRIFSNKVYTSFVYSNNKVTVENFYDSDVYAVAKGTIYYTLNSANLIVEKEVPNSIAINSKKLVYKYSDGKLTEVVTSYPNMTYYPDDETDFILTFSEKFYYDAKNNLTKTEYTELHNGKSDGRKIVRTFEEYDTSYNPFKRMQLVEEYFYRSLSKNNFRKYTETSYYHDDVSTKETGWKFVYDTQGNIIVN</sequence>
<name>A0ABU4R742_9FLAO</name>
<organism evidence="2 3">
    <name type="scientific">Flavobacterium cupriresistens</name>
    <dbReference type="NCBI Taxonomy" id="2893885"/>
    <lineage>
        <taxon>Bacteria</taxon>
        <taxon>Pseudomonadati</taxon>
        <taxon>Bacteroidota</taxon>
        <taxon>Flavobacteriia</taxon>
        <taxon>Flavobacteriales</taxon>
        <taxon>Flavobacteriaceae</taxon>
        <taxon>Flavobacterium</taxon>
    </lineage>
</organism>
<proteinExistence type="predicted"/>
<dbReference type="Proteomes" id="UP001273350">
    <property type="component" value="Unassembled WGS sequence"/>
</dbReference>
<gene>
    <name evidence="2" type="ORF">SGQ83_03515</name>
</gene>
<feature type="chain" id="PRO_5046282419" description="YD repeat-containing protein" evidence="1">
    <location>
        <begin position="22"/>
        <end position="273"/>
    </location>
</feature>
<keyword evidence="1" id="KW-0732">Signal</keyword>
<evidence type="ECO:0000313" key="2">
    <source>
        <dbReference type="EMBL" id="MDX6188406.1"/>
    </source>
</evidence>
<accession>A0ABU4R742</accession>
<dbReference type="PROSITE" id="PS51257">
    <property type="entry name" value="PROKAR_LIPOPROTEIN"/>
    <property type="match status" value="1"/>
</dbReference>